<protein>
    <submittedName>
        <fullName evidence="2">Queuine/archaeosine tRNA-ribosyltransferase</fullName>
    </submittedName>
</protein>
<proteinExistence type="predicted"/>
<evidence type="ECO:0000313" key="2">
    <source>
        <dbReference type="EMBL" id="MDR6205365.1"/>
    </source>
</evidence>
<name>A0ABD5CLF2_9BURK</name>
<dbReference type="RefSeq" id="WP_310033062.1">
    <property type="nucleotide sequence ID" value="NZ_JAVIZN010000002.1"/>
</dbReference>
<feature type="coiled-coil region" evidence="1">
    <location>
        <begin position="42"/>
        <end position="69"/>
    </location>
</feature>
<dbReference type="AlphaFoldDB" id="A0ABD5CLF2"/>
<reference evidence="2 3" key="1">
    <citation type="submission" date="2023-08" db="EMBL/GenBank/DDBJ databases">
        <title>Genome sequencing of plant associated microbes to promote plant fitness in Sorghum bicolor and Oryza sativa.</title>
        <authorList>
            <person name="Coleman-Derr D."/>
        </authorList>
    </citation>
    <scope>NUCLEOTIDE SEQUENCE [LARGE SCALE GENOMIC DNA]</scope>
    <source>
        <strain evidence="2 3">SLBN-33</strain>
    </source>
</reference>
<comment type="caution">
    <text evidence="2">The sequence shown here is derived from an EMBL/GenBank/DDBJ whole genome shotgun (WGS) entry which is preliminary data.</text>
</comment>
<gene>
    <name evidence="2" type="ORF">QF025_004085</name>
</gene>
<evidence type="ECO:0000256" key="1">
    <source>
        <dbReference type="SAM" id="Coils"/>
    </source>
</evidence>
<sequence length="134" mass="14832">MESHTKNSDAARLVGCNDRLRPKIAELLTDLLTDIVIDVEVVARELNLREEMRERLRRALDRMACAQSVLETVCTEALGAKKGGATAELRVREAVGLLAREWPEEYPAGAVEWLLAAPDVRPTPMALDLFGHGK</sequence>
<dbReference type="EMBL" id="JAVIZN010000002">
    <property type="protein sequence ID" value="MDR6205365.1"/>
    <property type="molecule type" value="Genomic_DNA"/>
</dbReference>
<evidence type="ECO:0000313" key="3">
    <source>
        <dbReference type="Proteomes" id="UP001245184"/>
    </source>
</evidence>
<dbReference type="Proteomes" id="UP001245184">
    <property type="component" value="Unassembled WGS sequence"/>
</dbReference>
<organism evidence="2 3">
    <name type="scientific">Paraburkholderia graminis</name>
    <dbReference type="NCBI Taxonomy" id="60548"/>
    <lineage>
        <taxon>Bacteria</taxon>
        <taxon>Pseudomonadati</taxon>
        <taxon>Pseudomonadota</taxon>
        <taxon>Betaproteobacteria</taxon>
        <taxon>Burkholderiales</taxon>
        <taxon>Burkholderiaceae</taxon>
        <taxon>Paraburkholderia</taxon>
    </lineage>
</organism>
<accession>A0ABD5CLF2</accession>
<keyword evidence="1" id="KW-0175">Coiled coil</keyword>